<evidence type="ECO:0000313" key="4">
    <source>
        <dbReference type="Proteomes" id="UP000070133"/>
    </source>
</evidence>
<dbReference type="Proteomes" id="UP000070133">
    <property type="component" value="Unassembled WGS sequence"/>
</dbReference>
<dbReference type="STRING" id="321146.A0A139HYM3"/>
<feature type="region of interest" description="Disordered" evidence="1">
    <location>
        <begin position="121"/>
        <end position="148"/>
    </location>
</feature>
<dbReference type="OrthoDB" id="5238236at2759"/>
<reference evidence="3 4" key="1">
    <citation type="submission" date="2015-07" db="EMBL/GenBank/DDBJ databases">
        <title>Comparative genomics of the Sigatoka disease complex on banana suggests a link between parallel evolutionary changes in Pseudocercospora fijiensis and Pseudocercospora eumusae and increased virulence on the banana host.</title>
        <authorList>
            <person name="Chang T.-C."/>
            <person name="Salvucci A."/>
            <person name="Crous P.W."/>
            <person name="Stergiopoulos I."/>
        </authorList>
    </citation>
    <scope>NUCLEOTIDE SEQUENCE [LARGE SCALE GENOMIC DNA]</scope>
    <source>
        <strain evidence="3 4">CBS 114824</strain>
    </source>
</reference>
<evidence type="ECO:0000313" key="3">
    <source>
        <dbReference type="EMBL" id="KXT07591.1"/>
    </source>
</evidence>
<comment type="caution">
    <text evidence="3">The sequence shown here is derived from an EMBL/GenBank/DDBJ whole genome shotgun (WGS) entry which is preliminary data.</text>
</comment>
<dbReference type="PANTHER" id="PTHR38795:SF1">
    <property type="entry name" value="DUF6604 DOMAIN-CONTAINING PROTEIN"/>
    <property type="match status" value="1"/>
</dbReference>
<proteinExistence type="predicted"/>
<dbReference type="AlphaFoldDB" id="A0A139HYM3"/>
<feature type="domain" description="DUF6604" evidence="2">
    <location>
        <begin position="11"/>
        <end position="250"/>
    </location>
</feature>
<dbReference type="InterPro" id="IPR046539">
    <property type="entry name" value="DUF6604"/>
</dbReference>
<evidence type="ECO:0000256" key="1">
    <source>
        <dbReference type="SAM" id="MobiDB-lite"/>
    </source>
</evidence>
<gene>
    <name evidence="3" type="ORF">AC578_10214</name>
</gene>
<sequence length="777" mass="88775">MLTPVGGRYELYKGGSDRLVRWVVQTALTCRRSIIKLSSSKVSVKDLLKCAELISIWDHPPVEVPFEMIELAADVIAGRSNAVDFYSRQQHKSEADRASDAGHIHFIKALKQVRDFLETARSRRKSRAKKHVPKSVGEEGDDDRPAHHLSNLFDHLQVEEPSIEAWSKPPRKKAESATRVVSEPITLEVNEEEEKRFALWCLLQDMEELRAFIQRTWREYRNGDTVSLVAASTVAETGFGIMRRMEGEFVKKYPDLDTYQKALSFLVLAAGGNPDGLPPLDAWEDEKEVPCVVLDPTYAMQRLLFPIAGGILHELCNQWRTMDNEVAIRSMNVETEGINYEHPHHPSTDTFRHPFARLIWSLFPEIYRWTFEDKYQTQLAKGLLDMKNHDFCPSISLVCLMQCYLDIHEIMHDRLSIGHGMLLDITTSGRSAYEQYDKVRKDVTGDATNAKEIAEWRSQASRLSEFAERCESMKDSSKDSKILGDWDWLPAKLHKSLPAYVGEWVARQQFSLHHKGIIIANNAAVIPCLAFLYRATRHMGMLTCRWADMEWFIEAHNKDRLYVEGSDQQTGLDSFLRRWHLAFGVSATMFSSAGYQSRAMRQAFSRNGYKARPPVIRTSSELMQMTYDYNRTEGGERSDYESADIAERIIEMLAAKSDAKKPRANTPVSNQRVKCTGIKLLETFKATRVADEEALRFDYTSFWNCCAQLLSRVKLALAPRLSDIATASQYAFGCEVFIEAMDATHPQQSGLADIAVILDEYIRRDGAQRIEDIQRRM</sequence>
<dbReference type="PANTHER" id="PTHR38795">
    <property type="entry name" value="DUF6604 DOMAIN-CONTAINING PROTEIN"/>
    <property type="match status" value="1"/>
</dbReference>
<dbReference type="EMBL" id="LFZN01000001">
    <property type="protein sequence ID" value="KXT07591.1"/>
    <property type="molecule type" value="Genomic_DNA"/>
</dbReference>
<organism evidence="3 4">
    <name type="scientific">Pseudocercospora eumusae</name>
    <dbReference type="NCBI Taxonomy" id="321146"/>
    <lineage>
        <taxon>Eukaryota</taxon>
        <taxon>Fungi</taxon>
        <taxon>Dikarya</taxon>
        <taxon>Ascomycota</taxon>
        <taxon>Pezizomycotina</taxon>
        <taxon>Dothideomycetes</taxon>
        <taxon>Dothideomycetidae</taxon>
        <taxon>Mycosphaerellales</taxon>
        <taxon>Mycosphaerellaceae</taxon>
        <taxon>Pseudocercospora</taxon>
    </lineage>
</organism>
<name>A0A139HYM3_9PEZI</name>
<keyword evidence="4" id="KW-1185">Reference proteome</keyword>
<feature type="compositionally biased region" description="Basic residues" evidence="1">
    <location>
        <begin position="122"/>
        <end position="133"/>
    </location>
</feature>
<protein>
    <recommendedName>
        <fullName evidence="2">DUF6604 domain-containing protein</fullName>
    </recommendedName>
</protein>
<accession>A0A139HYM3</accession>
<evidence type="ECO:0000259" key="2">
    <source>
        <dbReference type="Pfam" id="PF20253"/>
    </source>
</evidence>
<dbReference type="Pfam" id="PF20253">
    <property type="entry name" value="DUF6604"/>
    <property type="match status" value="1"/>
</dbReference>